<dbReference type="Gene3D" id="3.20.20.450">
    <property type="entry name" value="EAL domain"/>
    <property type="match status" value="1"/>
</dbReference>
<dbReference type="InterPro" id="IPR035919">
    <property type="entry name" value="EAL_sf"/>
</dbReference>
<keyword evidence="4" id="KW-1185">Reference proteome</keyword>
<proteinExistence type="predicted"/>
<dbReference type="AlphaFoldDB" id="A0A059GA02"/>
<evidence type="ECO:0000313" key="3">
    <source>
        <dbReference type="EMBL" id="KDA03687.1"/>
    </source>
</evidence>
<dbReference type="eggNOG" id="COG5001">
    <property type="taxonomic scope" value="Bacteria"/>
</dbReference>
<dbReference type="PATRIC" id="fig|1280953.3.peg.887"/>
<evidence type="ECO:0000259" key="2">
    <source>
        <dbReference type="PROSITE" id="PS50887"/>
    </source>
</evidence>
<dbReference type="OrthoDB" id="7279500at2"/>
<dbReference type="SUPFAM" id="SSF55073">
    <property type="entry name" value="Nucleotide cyclase"/>
    <property type="match status" value="1"/>
</dbReference>
<reference evidence="3 4" key="1">
    <citation type="journal article" date="2014" name="Antonie Van Leeuwenhoek">
        <title>Hyphomonas beringensis sp. nov. and Hyphomonas chukchiensis sp. nov., isolated from surface seawater of the Bering Sea and Chukchi Sea.</title>
        <authorList>
            <person name="Li C."/>
            <person name="Lai Q."/>
            <person name="Li G."/>
            <person name="Dong C."/>
            <person name="Wang J."/>
            <person name="Liao Y."/>
            <person name="Shao Z."/>
        </authorList>
    </citation>
    <scope>NUCLEOTIDE SEQUENCE [LARGE SCALE GENOMIC DNA]</scope>
    <source>
        <strain evidence="3 4">SCH89</strain>
    </source>
</reference>
<gene>
    <name evidence="3" type="ORF">HOC_04382</name>
</gene>
<dbReference type="PANTHER" id="PTHR33121">
    <property type="entry name" value="CYCLIC DI-GMP PHOSPHODIESTERASE PDEF"/>
    <property type="match status" value="1"/>
</dbReference>
<dbReference type="Gene3D" id="3.30.450.20">
    <property type="entry name" value="PAS domain"/>
    <property type="match status" value="1"/>
</dbReference>
<feature type="domain" description="EAL" evidence="1">
    <location>
        <begin position="338"/>
        <end position="591"/>
    </location>
</feature>
<sequence length="595" mass="66225">MISALEHLRQIFDALPYPVFAKNGKHQWIYGNAAFEQLIGTDDYIGKDDSAYFPMEQVKVFRTQDRRVFGGEESLNEEEIGEGLFALTRKIPLTLPDGSLGLVAIILATLKSDAATTDRAWISEALRREPAEQKQHLETSWSERHEELQQRLTAVESMHSSTLQIARTDATTGLMNRLGFDAEIEKAILASKESGKPFGVAFIDVDRFKQINDRFGHASGDKVLTVVGRRLNELSDVFAVARWGGDEFALLTELPNIGLEALSQGFEEARQYAFRPVKDGNRRISISGSAGMAVYPDDATDAEELMRYADIALIRAKQSGRGRVLIFDHKLNDAEKRRTRIMRDLPEAIANGEIVPYYQPIICTSKRTVRGVEALARWTHKELGPIDPAELFELAHMAAMASDVDKHLRTMALEQVKPWLDNGLINYLSLNISPQDIVCEDFAEKFLGRLKAMEISPQSICVEILESAIVSDLGLAHANLEQLSAAGVKIALDDYGTGFSNLRALLDLPLDKLKLDQSLVRALGTNNKVGNLLISIMELAKALDVRVVAEGIETRLQSSFITSIGCDLMQGYLFSPPLPYAQMNEWLGEYREKVA</sequence>
<dbReference type="InterPro" id="IPR000160">
    <property type="entry name" value="GGDEF_dom"/>
</dbReference>
<dbReference type="PROSITE" id="PS50887">
    <property type="entry name" value="GGDEF"/>
    <property type="match status" value="1"/>
</dbReference>
<dbReference type="InterPro" id="IPR000014">
    <property type="entry name" value="PAS"/>
</dbReference>
<dbReference type="InterPro" id="IPR029787">
    <property type="entry name" value="Nucleotide_cyclase"/>
</dbReference>
<dbReference type="Proteomes" id="UP000024942">
    <property type="component" value="Unassembled WGS sequence"/>
</dbReference>
<dbReference type="Pfam" id="PF00990">
    <property type="entry name" value="GGDEF"/>
    <property type="match status" value="1"/>
</dbReference>
<dbReference type="STRING" id="1280953.HOC_04382"/>
<dbReference type="InterPro" id="IPR001633">
    <property type="entry name" value="EAL_dom"/>
</dbReference>
<dbReference type="RefSeq" id="WP_035536101.1">
    <property type="nucleotide sequence ID" value="NZ_ARYL01000004.1"/>
</dbReference>
<dbReference type="EMBL" id="ARYL01000004">
    <property type="protein sequence ID" value="KDA03687.1"/>
    <property type="molecule type" value="Genomic_DNA"/>
</dbReference>
<dbReference type="SUPFAM" id="SSF141868">
    <property type="entry name" value="EAL domain-like"/>
    <property type="match status" value="1"/>
</dbReference>
<dbReference type="SMART" id="SM00267">
    <property type="entry name" value="GGDEF"/>
    <property type="match status" value="1"/>
</dbReference>
<dbReference type="GO" id="GO:0071111">
    <property type="term" value="F:cyclic-guanylate-specific phosphodiesterase activity"/>
    <property type="evidence" value="ECO:0007669"/>
    <property type="project" value="InterPro"/>
</dbReference>
<name>A0A059GA02_9PROT</name>
<evidence type="ECO:0000313" key="4">
    <source>
        <dbReference type="Proteomes" id="UP000024942"/>
    </source>
</evidence>
<dbReference type="CDD" id="cd01949">
    <property type="entry name" value="GGDEF"/>
    <property type="match status" value="1"/>
</dbReference>
<dbReference type="InterPro" id="IPR013656">
    <property type="entry name" value="PAS_4"/>
</dbReference>
<comment type="caution">
    <text evidence="3">The sequence shown here is derived from an EMBL/GenBank/DDBJ whole genome shotgun (WGS) entry which is preliminary data.</text>
</comment>
<dbReference type="PROSITE" id="PS50883">
    <property type="entry name" value="EAL"/>
    <property type="match status" value="1"/>
</dbReference>
<evidence type="ECO:0000259" key="1">
    <source>
        <dbReference type="PROSITE" id="PS50883"/>
    </source>
</evidence>
<dbReference type="SMART" id="SM00091">
    <property type="entry name" value="PAS"/>
    <property type="match status" value="1"/>
</dbReference>
<dbReference type="InterPro" id="IPR043128">
    <property type="entry name" value="Rev_trsase/Diguanyl_cyclase"/>
</dbReference>
<organism evidence="3 4">
    <name type="scientific">Hyphomonas oceanitis SCH89</name>
    <dbReference type="NCBI Taxonomy" id="1280953"/>
    <lineage>
        <taxon>Bacteria</taxon>
        <taxon>Pseudomonadati</taxon>
        <taxon>Pseudomonadota</taxon>
        <taxon>Alphaproteobacteria</taxon>
        <taxon>Hyphomonadales</taxon>
        <taxon>Hyphomonadaceae</taxon>
        <taxon>Hyphomonas</taxon>
    </lineage>
</organism>
<dbReference type="SMART" id="SM00052">
    <property type="entry name" value="EAL"/>
    <property type="match status" value="1"/>
</dbReference>
<dbReference type="Pfam" id="PF08448">
    <property type="entry name" value="PAS_4"/>
    <property type="match status" value="1"/>
</dbReference>
<dbReference type="SUPFAM" id="SSF55785">
    <property type="entry name" value="PYP-like sensor domain (PAS domain)"/>
    <property type="match status" value="1"/>
</dbReference>
<dbReference type="CDD" id="cd01948">
    <property type="entry name" value="EAL"/>
    <property type="match status" value="1"/>
</dbReference>
<feature type="domain" description="GGDEF" evidence="2">
    <location>
        <begin position="196"/>
        <end position="329"/>
    </location>
</feature>
<dbReference type="NCBIfam" id="TIGR00254">
    <property type="entry name" value="GGDEF"/>
    <property type="match status" value="1"/>
</dbReference>
<dbReference type="InterPro" id="IPR050706">
    <property type="entry name" value="Cyclic-di-GMP_PDE-like"/>
</dbReference>
<accession>A0A059GA02</accession>
<dbReference type="Gene3D" id="3.30.70.270">
    <property type="match status" value="1"/>
</dbReference>
<dbReference type="InterPro" id="IPR035965">
    <property type="entry name" value="PAS-like_dom_sf"/>
</dbReference>
<protein>
    <submittedName>
        <fullName evidence="3">Putative diguanylate cyclase</fullName>
    </submittedName>
</protein>
<dbReference type="Pfam" id="PF00563">
    <property type="entry name" value="EAL"/>
    <property type="match status" value="1"/>
</dbReference>
<dbReference type="PANTHER" id="PTHR33121:SF79">
    <property type="entry name" value="CYCLIC DI-GMP PHOSPHODIESTERASE PDED-RELATED"/>
    <property type="match status" value="1"/>
</dbReference>